<name>A0A2K8KM57_9RHOB</name>
<evidence type="ECO:0000256" key="2">
    <source>
        <dbReference type="ARBA" id="ARBA00006386"/>
    </source>
</evidence>
<dbReference type="AlphaFoldDB" id="A0A2K8KM57"/>
<keyword evidence="9" id="KW-1185">Reference proteome</keyword>
<feature type="transmembrane region" description="Helical" evidence="7">
    <location>
        <begin position="264"/>
        <end position="288"/>
    </location>
</feature>
<feature type="transmembrane region" description="Helical" evidence="7">
    <location>
        <begin position="300"/>
        <end position="322"/>
    </location>
</feature>
<dbReference type="GO" id="GO:0005886">
    <property type="term" value="C:plasma membrane"/>
    <property type="evidence" value="ECO:0007669"/>
    <property type="project" value="UniProtKB-SubCell"/>
</dbReference>
<reference evidence="8 9" key="1">
    <citation type="submission" date="2017-11" db="EMBL/GenBank/DDBJ databases">
        <title>Revised Sequence and Annotation of the Rhodobaca barguzinensis strain alga05 Genome.</title>
        <authorList>
            <person name="Kopejtka K."/>
            <person name="Tomasch J.M."/>
            <person name="Bunk B."/>
            <person name="Koblizek M."/>
        </authorList>
    </citation>
    <scope>NUCLEOTIDE SEQUENCE [LARGE SCALE GENOMIC DNA]</scope>
    <source>
        <strain evidence="9">alga05</strain>
    </source>
</reference>
<sequence>MDMTDQTHPQPGPFVAAWQHLWRKERPWLAFAVILLVVSVIDPAQFGPSVAKVVNALVSIAPFLAVSILIAAWAGATGADNLIARAFTGAPAMMILMGALAGGLSPFCSCGVIPLIAALLAIGVPLAPVMAFWLASPLMDPSMFVLTAGVLGLEFAVAKTLIAIGMGVAGGGIVHLVIRAGGLANPLREGIGNGGCGGAKVRAPKPPVWAFWHDPARVTKFRQEGIKTFLFLLKWLSLAFLLESLMLAYLPAQLVTQTLGGTGLAPIAIATLVGVPAYFNGYAALPLIGTLMEQGMQAGAGMAFLIAGGVTSLPAAIAVWALVRFRVFALYIAISLGGAFASGLLFHFWTLL</sequence>
<feature type="transmembrane region" description="Helical" evidence="7">
    <location>
        <begin position="155"/>
        <end position="178"/>
    </location>
</feature>
<dbReference type="InterPro" id="IPR005524">
    <property type="entry name" value="DUF318"/>
</dbReference>
<dbReference type="EMBL" id="CP024899">
    <property type="protein sequence ID" value="ATX67670.1"/>
    <property type="molecule type" value="Genomic_DNA"/>
</dbReference>
<keyword evidence="3" id="KW-1003">Cell membrane</keyword>
<accession>A0A2K8KM57</accession>
<dbReference type="STRING" id="441209.GCA_001870665_03570"/>
<feature type="transmembrane region" description="Helical" evidence="7">
    <location>
        <begin position="229"/>
        <end position="252"/>
    </location>
</feature>
<evidence type="ECO:0000313" key="9">
    <source>
        <dbReference type="Proteomes" id="UP000228948"/>
    </source>
</evidence>
<keyword evidence="5 7" id="KW-1133">Transmembrane helix</keyword>
<feature type="transmembrane region" description="Helical" evidence="7">
    <location>
        <begin position="53"/>
        <end position="76"/>
    </location>
</feature>
<keyword evidence="4 7" id="KW-0812">Transmembrane</keyword>
<dbReference type="KEGG" id="rbg:BG454_04180"/>
<evidence type="ECO:0000256" key="7">
    <source>
        <dbReference type="SAM" id="Phobius"/>
    </source>
</evidence>
<dbReference type="PANTHER" id="PTHR34184:SF4">
    <property type="entry name" value="UPF0718 PROTEIN YCGR"/>
    <property type="match status" value="1"/>
</dbReference>
<evidence type="ECO:0000256" key="3">
    <source>
        <dbReference type="ARBA" id="ARBA00022475"/>
    </source>
</evidence>
<dbReference type="PANTHER" id="PTHR34184">
    <property type="entry name" value="UPF0718 PROTEIN YCGR"/>
    <property type="match status" value="1"/>
</dbReference>
<evidence type="ECO:0000313" key="8">
    <source>
        <dbReference type="EMBL" id="ATX67670.1"/>
    </source>
</evidence>
<protein>
    <submittedName>
        <fullName evidence="8">Permease</fullName>
    </submittedName>
</protein>
<gene>
    <name evidence="8" type="ORF">BG454_04180</name>
</gene>
<dbReference type="InterPro" id="IPR052923">
    <property type="entry name" value="UPF0718"/>
</dbReference>
<organism evidence="8 9">
    <name type="scientific">Roseinatronobacter bogoriensis subsp. barguzinensis</name>
    <dbReference type="NCBI Taxonomy" id="441209"/>
    <lineage>
        <taxon>Bacteria</taxon>
        <taxon>Pseudomonadati</taxon>
        <taxon>Pseudomonadota</taxon>
        <taxon>Alphaproteobacteria</taxon>
        <taxon>Rhodobacterales</taxon>
        <taxon>Paracoccaceae</taxon>
        <taxon>Roseinatronobacter</taxon>
    </lineage>
</organism>
<comment type="similarity">
    <text evidence="2">Belongs to the UPF0718 family.</text>
</comment>
<feature type="transmembrane region" description="Helical" evidence="7">
    <location>
        <begin position="328"/>
        <end position="349"/>
    </location>
</feature>
<comment type="subcellular location">
    <subcellularLocation>
        <location evidence="1">Cell membrane</location>
        <topology evidence="1">Multi-pass membrane protein</topology>
    </subcellularLocation>
</comment>
<evidence type="ECO:0000256" key="5">
    <source>
        <dbReference type="ARBA" id="ARBA00022989"/>
    </source>
</evidence>
<dbReference type="OrthoDB" id="9777774at2"/>
<feature type="transmembrane region" description="Helical" evidence="7">
    <location>
        <begin position="82"/>
        <end position="100"/>
    </location>
</feature>
<dbReference type="Proteomes" id="UP000228948">
    <property type="component" value="Chromosome"/>
</dbReference>
<feature type="transmembrane region" description="Helical" evidence="7">
    <location>
        <begin position="28"/>
        <end position="46"/>
    </location>
</feature>
<proteinExistence type="inferred from homology"/>
<keyword evidence="6 7" id="KW-0472">Membrane</keyword>
<dbReference type="Pfam" id="PF03773">
    <property type="entry name" value="ArsP_1"/>
    <property type="match status" value="1"/>
</dbReference>
<evidence type="ECO:0000256" key="1">
    <source>
        <dbReference type="ARBA" id="ARBA00004651"/>
    </source>
</evidence>
<evidence type="ECO:0000256" key="6">
    <source>
        <dbReference type="ARBA" id="ARBA00023136"/>
    </source>
</evidence>
<evidence type="ECO:0000256" key="4">
    <source>
        <dbReference type="ARBA" id="ARBA00022692"/>
    </source>
</evidence>
<feature type="transmembrane region" description="Helical" evidence="7">
    <location>
        <begin position="112"/>
        <end position="135"/>
    </location>
</feature>